<gene>
    <name evidence="15" type="ORF">J5N97_029349</name>
</gene>
<accession>A0A9D5C1I7</accession>
<dbReference type="OrthoDB" id="272512at2759"/>
<evidence type="ECO:0000256" key="2">
    <source>
        <dbReference type="ARBA" id="ARBA00005074"/>
    </source>
</evidence>
<dbReference type="EMBL" id="JAGGNH010000009">
    <property type="protein sequence ID" value="KAJ0964227.1"/>
    <property type="molecule type" value="Genomic_DNA"/>
</dbReference>
<keyword evidence="6" id="KW-0812">Transmembrane</keyword>
<dbReference type="CDD" id="cd07991">
    <property type="entry name" value="LPLAT_LPCAT1-like"/>
    <property type="match status" value="1"/>
</dbReference>
<keyword evidence="8" id="KW-1133">Transmembrane helix</keyword>
<keyword evidence="16" id="KW-1185">Reference proteome</keyword>
<evidence type="ECO:0000256" key="5">
    <source>
        <dbReference type="ARBA" id="ARBA00022679"/>
    </source>
</evidence>
<evidence type="ECO:0000256" key="4">
    <source>
        <dbReference type="ARBA" id="ARBA00022516"/>
    </source>
</evidence>
<dbReference type="SUPFAM" id="SSF69593">
    <property type="entry name" value="Glycerol-3-phosphate (1)-acyltransferase"/>
    <property type="match status" value="1"/>
</dbReference>
<evidence type="ECO:0000256" key="6">
    <source>
        <dbReference type="ARBA" id="ARBA00022692"/>
    </source>
</evidence>
<dbReference type="InterPro" id="IPR011992">
    <property type="entry name" value="EF-hand-dom_pair"/>
</dbReference>
<feature type="domain" description="EF-hand" evidence="14">
    <location>
        <begin position="477"/>
        <end position="512"/>
    </location>
</feature>
<dbReference type="GO" id="GO:0008374">
    <property type="term" value="F:O-acyltransferase activity"/>
    <property type="evidence" value="ECO:0007669"/>
    <property type="project" value="InterPro"/>
</dbReference>
<evidence type="ECO:0000256" key="7">
    <source>
        <dbReference type="ARBA" id="ARBA00022837"/>
    </source>
</evidence>
<reference evidence="15" key="1">
    <citation type="submission" date="2021-03" db="EMBL/GenBank/DDBJ databases">
        <authorList>
            <person name="Li Z."/>
            <person name="Yang C."/>
        </authorList>
    </citation>
    <scope>NUCLEOTIDE SEQUENCE</scope>
    <source>
        <strain evidence="15">Dzin_1.0</strain>
        <tissue evidence="15">Leaf</tissue>
    </source>
</reference>
<dbReference type="Pfam" id="PF13499">
    <property type="entry name" value="EF-hand_7"/>
    <property type="match status" value="1"/>
</dbReference>
<dbReference type="Gene3D" id="1.10.238.10">
    <property type="entry name" value="EF-hand"/>
    <property type="match status" value="1"/>
</dbReference>
<dbReference type="PANTHER" id="PTHR23063">
    <property type="entry name" value="PHOSPHOLIPID ACYLTRANSFERASE"/>
    <property type="match status" value="1"/>
</dbReference>
<keyword evidence="10" id="KW-0472">Membrane</keyword>
<evidence type="ECO:0000256" key="1">
    <source>
        <dbReference type="ARBA" id="ARBA00004370"/>
    </source>
</evidence>
<evidence type="ECO:0000256" key="3">
    <source>
        <dbReference type="ARBA" id="ARBA00008655"/>
    </source>
</evidence>
<keyword evidence="5" id="KW-0808">Transferase</keyword>
<keyword evidence="12" id="KW-1208">Phospholipid metabolism</keyword>
<dbReference type="Proteomes" id="UP001085076">
    <property type="component" value="Miscellaneous, Linkage group lg09"/>
</dbReference>
<evidence type="ECO:0000256" key="10">
    <source>
        <dbReference type="ARBA" id="ARBA00023136"/>
    </source>
</evidence>
<evidence type="ECO:0000256" key="12">
    <source>
        <dbReference type="ARBA" id="ARBA00023264"/>
    </source>
</evidence>
<evidence type="ECO:0000313" key="16">
    <source>
        <dbReference type="Proteomes" id="UP001085076"/>
    </source>
</evidence>
<dbReference type="InterPro" id="IPR045252">
    <property type="entry name" value="LPCAT1-like"/>
</dbReference>
<evidence type="ECO:0000256" key="13">
    <source>
        <dbReference type="ARBA" id="ARBA00023315"/>
    </source>
</evidence>
<protein>
    <recommendedName>
        <fullName evidence="14">EF-hand domain-containing protein</fullName>
    </recommendedName>
</protein>
<dbReference type="GO" id="GO:0008654">
    <property type="term" value="P:phospholipid biosynthetic process"/>
    <property type="evidence" value="ECO:0007669"/>
    <property type="project" value="UniProtKB-KW"/>
</dbReference>
<keyword evidence="7" id="KW-0106">Calcium</keyword>
<dbReference type="InterPro" id="IPR002048">
    <property type="entry name" value="EF_hand_dom"/>
</dbReference>
<dbReference type="SMART" id="SM00054">
    <property type="entry name" value="EFh"/>
    <property type="match status" value="4"/>
</dbReference>
<evidence type="ECO:0000256" key="8">
    <source>
        <dbReference type="ARBA" id="ARBA00022989"/>
    </source>
</evidence>
<dbReference type="InterPro" id="IPR018247">
    <property type="entry name" value="EF_Hand_1_Ca_BS"/>
</dbReference>
<sequence length="530" mass="60106">MASDLRSPLLPKNGDVVIDVKRRAEPNGVSEHCAQSFSNPFDSVGAAPLVDLRPPSTIDPFRNHTPGFGGVYEWIKMVFCAPIAVLRLVLFGISIALGFLATKLALEGWKDRQNPMPKWRSRLMWVTRLCTRSILFSFGYHWIRRIGRPASRDIAPIVVSNHISYIDPIFFFYELFPTIVASESHDSLPFVGTIIRAMQVIYVDRFSAPSRKHAVNEIKRKASCNEFPRVLLFPEGTTTNGRALISFQLGAFIPGFPVQPVIVRYPYVHFDQSWGHISLAKLMFRMFLQFHNFMEVEYLPIIVPQEKKHENAAQFAGRTGYAMASALNVVQTSHSYVDGMLLTRAAELMKDNCSNYMVEMAWADNSFNISTSEAMEFLDQFLAMDPDSNGNVQIHDFLSFWGLEKSPLGEKIFSYFDVEKNGSITFRQFLLGSANIRKQPLFRGVCDTAFSRCDYERTGFISANQLTDFLKSTTPVTSEQTLERLLNFVDNDDNGTISRDNFMKCLQKYPLLIAYFTATPELRGWNPSGC</sequence>
<evidence type="ECO:0000256" key="9">
    <source>
        <dbReference type="ARBA" id="ARBA00023098"/>
    </source>
</evidence>
<dbReference type="PROSITE" id="PS00018">
    <property type="entry name" value="EF_HAND_1"/>
    <property type="match status" value="1"/>
</dbReference>
<organism evidence="15 16">
    <name type="scientific">Dioscorea zingiberensis</name>
    <dbReference type="NCBI Taxonomy" id="325984"/>
    <lineage>
        <taxon>Eukaryota</taxon>
        <taxon>Viridiplantae</taxon>
        <taxon>Streptophyta</taxon>
        <taxon>Embryophyta</taxon>
        <taxon>Tracheophyta</taxon>
        <taxon>Spermatophyta</taxon>
        <taxon>Magnoliopsida</taxon>
        <taxon>Liliopsida</taxon>
        <taxon>Dioscoreales</taxon>
        <taxon>Dioscoreaceae</taxon>
        <taxon>Dioscorea</taxon>
    </lineage>
</organism>
<dbReference type="InterPro" id="IPR002123">
    <property type="entry name" value="Plipid/glycerol_acylTrfase"/>
</dbReference>
<evidence type="ECO:0000259" key="14">
    <source>
        <dbReference type="PROSITE" id="PS50222"/>
    </source>
</evidence>
<dbReference type="CDD" id="cd00051">
    <property type="entry name" value="EFh"/>
    <property type="match status" value="1"/>
</dbReference>
<dbReference type="SMART" id="SM00563">
    <property type="entry name" value="PlsC"/>
    <property type="match status" value="1"/>
</dbReference>
<reference evidence="15" key="2">
    <citation type="journal article" date="2022" name="Hortic Res">
        <title>The genome of Dioscorea zingiberensis sheds light on the biosynthesis, origin and evolution of the medicinally important diosgenin saponins.</title>
        <authorList>
            <person name="Li Y."/>
            <person name="Tan C."/>
            <person name="Li Z."/>
            <person name="Guo J."/>
            <person name="Li S."/>
            <person name="Chen X."/>
            <person name="Wang C."/>
            <person name="Dai X."/>
            <person name="Yang H."/>
            <person name="Song W."/>
            <person name="Hou L."/>
            <person name="Xu J."/>
            <person name="Tong Z."/>
            <person name="Xu A."/>
            <person name="Yuan X."/>
            <person name="Wang W."/>
            <person name="Yang Q."/>
            <person name="Chen L."/>
            <person name="Sun Z."/>
            <person name="Wang K."/>
            <person name="Pan B."/>
            <person name="Chen J."/>
            <person name="Bao Y."/>
            <person name="Liu F."/>
            <person name="Qi X."/>
            <person name="Gang D.R."/>
            <person name="Wen J."/>
            <person name="Li J."/>
        </authorList>
    </citation>
    <scope>NUCLEOTIDE SEQUENCE</scope>
    <source>
        <strain evidence="15">Dzin_1.0</strain>
    </source>
</reference>
<dbReference type="GO" id="GO:0071618">
    <property type="term" value="F:lysophosphatidylethanolamine acyltransferase activity"/>
    <property type="evidence" value="ECO:0007669"/>
    <property type="project" value="TreeGrafter"/>
</dbReference>
<evidence type="ECO:0000256" key="11">
    <source>
        <dbReference type="ARBA" id="ARBA00023209"/>
    </source>
</evidence>
<dbReference type="Pfam" id="PF01553">
    <property type="entry name" value="Acyltransferase"/>
    <property type="match status" value="1"/>
</dbReference>
<proteinExistence type="inferred from homology"/>
<dbReference type="SUPFAM" id="SSF47473">
    <property type="entry name" value="EF-hand"/>
    <property type="match status" value="1"/>
</dbReference>
<keyword evidence="11" id="KW-0594">Phospholipid biosynthesis</keyword>
<keyword evidence="13" id="KW-0012">Acyltransferase</keyword>
<comment type="subcellular location">
    <subcellularLocation>
        <location evidence="1">Membrane</location>
    </subcellularLocation>
</comment>
<dbReference type="AlphaFoldDB" id="A0A9D5C1I7"/>
<evidence type="ECO:0000313" key="15">
    <source>
        <dbReference type="EMBL" id="KAJ0964227.1"/>
    </source>
</evidence>
<comment type="similarity">
    <text evidence="3">Belongs to the 1-acyl-sn-glycerol-3-phosphate acyltransferase family.</text>
</comment>
<keyword evidence="4" id="KW-0444">Lipid biosynthesis</keyword>
<dbReference type="PANTHER" id="PTHR23063:SF52">
    <property type="entry name" value="LYSOPHOSPHATIDYLCHOLINE ACYLTRANSFERASE"/>
    <property type="match status" value="1"/>
</dbReference>
<dbReference type="GO" id="GO:0005509">
    <property type="term" value="F:calcium ion binding"/>
    <property type="evidence" value="ECO:0007669"/>
    <property type="project" value="InterPro"/>
</dbReference>
<keyword evidence="9" id="KW-0443">Lipid metabolism</keyword>
<dbReference type="GO" id="GO:0016020">
    <property type="term" value="C:membrane"/>
    <property type="evidence" value="ECO:0007669"/>
    <property type="project" value="UniProtKB-SubCell"/>
</dbReference>
<comment type="caution">
    <text evidence="15">The sequence shown here is derived from an EMBL/GenBank/DDBJ whole genome shotgun (WGS) entry which is preliminary data.</text>
</comment>
<name>A0A9D5C1I7_9LILI</name>
<dbReference type="PROSITE" id="PS50222">
    <property type="entry name" value="EF_HAND_2"/>
    <property type="match status" value="1"/>
</dbReference>
<comment type="pathway">
    <text evidence="2">Lipid metabolism; phospholipid metabolism.</text>
</comment>